<accession>A0ACC5Z3K3</accession>
<protein>
    <submittedName>
        <fullName evidence="1">Uncharacterized protein</fullName>
    </submittedName>
</protein>
<reference evidence="1" key="1">
    <citation type="submission" date="2020-02" db="EMBL/GenBank/DDBJ databases">
        <title>Genome sequencing of the panga catfish, Pangasius djambal.</title>
        <authorList>
            <person name="Wen M."/>
            <person name="Zahm M."/>
            <person name="Roques C."/>
            <person name="Cabau C."/>
            <person name="Klopp C."/>
            <person name="Donnadieu C."/>
            <person name="Jouanno E."/>
            <person name="Avarre J.-C."/>
            <person name="Campet M."/>
            <person name="Ha T."/>
            <person name="Dugue R."/>
            <person name="Lampietro C."/>
            <person name="Louis A."/>
            <person name="Herpin A."/>
            <person name="Echchiki A."/>
            <person name="Berthelot C."/>
            <person name="Parey E."/>
            <person name="Roest-Crollius H."/>
            <person name="Braasch I."/>
            <person name="Postlethwait J.H."/>
            <person name="Bobe J."/>
            <person name="Montfort J."/>
            <person name="Bouchez O."/>
            <person name="Begum T."/>
            <person name="Schartl M."/>
            <person name="Gustiano R."/>
            <person name="Guiguen Y."/>
        </authorList>
    </citation>
    <scope>NUCLEOTIDE SEQUENCE</scope>
    <source>
        <strain evidence="1">Pdj_M5554</strain>
    </source>
</reference>
<comment type="caution">
    <text evidence="1">The sequence shown here is derived from an EMBL/GenBank/DDBJ whole genome shotgun (WGS) entry which is preliminary data.</text>
</comment>
<name>A0ACC5Z3K3_9TELE</name>
<proteinExistence type="predicted"/>
<gene>
    <name evidence="1" type="ORF">PDJAM_G00082270</name>
</gene>
<organism evidence="1 2">
    <name type="scientific">Pangasius djambal</name>
    <dbReference type="NCBI Taxonomy" id="1691987"/>
    <lineage>
        <taxon>Eukaryota</taxon>
        <taxon>Metazoa</taxon>
        <taxon>Chordata</taxon>
        <taxon>Craniata</taxon>
        <taxon>Vertebrata</taxon>
        <taxon>Euteleostomi</taxon>
        <taxon>Actinopterygii</taxon>
        <taxon>Neopterygii</taxon>
        <taxon>Teleostei</taxon>
        <taxon>Ostariophysi</taxon>
        <taxon>Siluriformes</taxon>
        <taxon>Pangasiidae</taxon>
        <taxon>Pangasius</taxon>
    </lineage>
</organism>
<evidence type="ECO:0000313" key="1">
    <source>
        <dbReference type="EMBL" id="MCJ8742454.1"/>
    </source>
</evidence>
<evidence type="ECO:0000313" key="2">
    <source>
        <dbReference type="Proteomes" id="UP000830395"/>
    </source>
</evidence>
<dbReference type="Proteomes" id="UP000830395">
    <property type="component" value="Chromosome 17"/>
</dbReference>
<dbReference type="EMBL" id="CM040991">
    <property type="protein sequence ID" value="MCJ8742454.1"/>
    <property type="molecule type" value="Genomic_DNA"/>
</dbReference>
<sequence length="546" mass="61904">MGKCKDLIDFDQGQIVMARRLNQSISSTTGLLGCSWYAVVDQFGRKYNSVPLRSCSVSDMAAAADTKGELQKELVCAICLDYFDDPVILKCGHNFCRMCILMHWEENGGDDIGYQCPECRMVFGKMSFTKNYLVKNLVDKLSEFECLKTCRPPAPAKPAKTDGKCERHHEELKLYCHTDRKPICVVCRESRDHRLHDVAPVPEVVEDMKGGLKLRLIKLNWQKSMCARVKATDEQAKADVRLKKQALKEKIEDDVGALVQFLLDEKDRLLERLEAEEAATIALIDENLKLVESEAAKVDKAIAEIQNQLSEVANFELSYGCLFQSISKAYSSPSHVSLTVQAVNCPPDFTEFTGPFQLILWKKMMHVLHTMPQNLTLDLDTAHPSLAISDFDTKVEEGRARSHEPDLPRRFTRFFGVLATAQYSSGQHYWEVDVRDKGVWYLGVTTARSNRKGFVSLSPSAGYWSLSLHDRLYANEEDARVPVADYWSSPRVGVFLDYERGHVAFYDAVTMKRVYSFAAYFDEPVSPFFSPGKNDPGSRLQICHYY</sequence>
<keyword evidence="2" id="KW-1185">Reference proteome</keyword>